<sequence length="435" mass="46558">MKRLIGGAETTADFNDDPFGSRPPPPAARLPADAPAVRSTIVHREELIDARSRIAGYRFRVRRLGSELAPDLGETLAALAAENLAQFANRRLALVPLAAGDWRRADFRPFVAAGTHFLVAPPAAGEPPADWLAELREIRDAGGRVALGDAGAAVADALTLADLLILDFRTHALDAFERRVRELRRQPQLALAADGIASWAEHRLCQSLGLTYSLGDFAAGADDQEPRDRLDQSRLILIEMLNLLRSDAELDEIAAVAKRDPGIAVKIVGMANSPAAGLASPVASLEQALLVLGRATVYRWLSIAMFRTGGSGRDEALLEMALWRARFLELAAAGRLGKPAGDELFLVGLLSLMDSLLGLPMDQVVRRMKLPAQVAEVLLDSAGPYGRFLLLALAVEKGRGEQAAKFADALDIAQAQVEAAAREARSWAEAALAGS</sequence>
<protein>
    <submittedName>
        <fullName evidence="3">HDOD domain-containing protein</fullName>
    </submittedName>
</protein>
<evidence type="ECO:0000259" key="2">
    <source>
        <dbReference type="PROSITE" id="PS51833"/>
    </source>
</evidence>
<keyword evidence="4" id="KW-1185">Reference proteome</keyword>
<evidence type="ECO:0000256" key="1">
    <source>
        <dbReference type="SAM" id="MobiDB-lite"/>
    </source>
</evidence>
<evidence type="ECO:0000313" key="4">
    <source>
        <dbReference type="Proteomes" id="UP000663444"/>
    </source>
</evidence>
<dbReference type="PANTHER" id="PTHR33525">
    <property type="match status" value="1"/>
</dbReference>
<feature type="region of interest" description="Disordered" evidence="1">
    <location>
        <begin position="1"/>
        <end position="32"/>
    </location>
</feature>
<dbReference type="PANTHER" id="PTHR33525:SF4">
    <property type="entry name" value="CYCLIC DI-GMP PHOSPHODIESTERASE CDGJ"/>
    <property type="match status" value="1"/>
</dbReference>
<dbReference type="InterPro" id="IPR052340">
    <property type="entry name" value="RNase_Y/CdgJ"/>
</dbReference>
<evidence type="ECO:0000313" key="3">
    <source>
        <dbReference type="EMBL" id="QRJ62869.1"/>
    </source>
</evidence>
<reference evidence="3" key="1">
    <citation type="submission" date="2020-11" db="EMBL/GenBank/DDBJ databases">
        <title>Azospira restricta DSM 18626 genome sequence.</title>
        <authorList>
            <person name="Moe W.M."/>
        </authorList>
    </citation>
    <scope>NUCLEOTIDE SEQUENCE</scope>
    <source>
        <strain evidence="3">DSM 18626</strain>
    </source>
</reference>
<dbReference type="Proteomes" id="UP000663444">
    <property type="component" value="Chromosome"/>
</dbReference>
<dbReference type="AlphaFoldDB" id="A0A974PX59"/>
<proteinExistence type="predicted"/>
<gene>
    <name evidence="3" type="ORF">IWH25_14000</name>
</gene>
<name>A0A974PX59_9RHOO</name>
<dbReference type="KEGG" id="ares:IWH25_14000"/>
<accession>A0A974PX59</accession>
<organism evidence="3 4">
    <name type="scientific">Azospira restricta</name>
    <dbReference type="NCBI Taxonomy" id="404405"/>
    <lineage>
        <taxon>Bacteria</taxon>
        <taxon>Pseudomonadati</taxon>
        <taxon>Pseudomonadota</taxon>
        <taxon>Betaproteobacteria</taxon>
        <taxon>Rhodocyclales</taxon>
        <taxon>Rhodocyclaceae</taxon>
        <taxon>Azospira</taxon>
    </lineage>
</organism>
<dbReference type="SUPFAM" id="SSF109604">
    <property type="entry name" value="HD-domain/PDEase-like"/>
    <property type="match status" value="1"/>
</dbReference>
<dbReference type="PROSITE" id="PS51833">
    <property type="entry name" value="HDOD"/>
    <property type="match status" value="1"/>
</dbReference>
<feature type="domain" description="HDOD" evidence="2">
    <location>
        <begin position="230"/>
        <end position="416"/>
    </location>
</feature>
<dbReference type="Gene3D" id="1.10.3210.10">
    <property type="entry name" value="Hypothetical protein af1432"/>
    <property type="match status" value="1"/>
</dbReference>
<dbReference type="EMBL" id="CP064781">
    <property type="protein sequence ID" value="QRJ62869.1"/>
    <property type="molecule type" value="Genomic_DNA"/>
</dbReference>
<dbReference type="InterPro" id="IPR013976">
    <property type="entry name" value="HDOD"/>
</dbReference>
<dbReference type="RefSeq" id="WP_203386399.1">
    <property type="nucleotide sequence ID" value="NZ_CP064781.1"/>
</dbReference>
<dbReference type="Pfam" id="PF08668">
    <property type="entry name" value="HDOD"/>
    <property type="match status" value="1"/>
</dbReference>